<feature type="domain" description="Ketoreductase" evidence="3">
    <location>
        <begin position="7"/>
        <end position="187"/>
    </location>
</feature>
<dbReference type="FunFam" id="3.40.50.720:FF:000173">
    <property type="entry name" value="3-oxoacyl-[acyl-carrier protein] reductase"/>
    <property type="match status" value="1"/>
</dbReference>
<dbReference type="PRINTS" id="PR00080">
    <property type="entry name" value="SDRFAMILY"/>
</dbReference>
<protein>
    <submittedName>
        <fullName evidence="4">Acetoacetyl-CoA reductase PhbB</fullName>
        <ecNumber evidence="4">1.1.1.36</ecNumber>
    </submittedName>
</protein>
<sequence>MSAPAGRAVLVTGGTRGIGAAIVRRLAAAGWRVAASYRHDAKAADALERELGEAGVTAAVLRADVTDPHAARALADEAARRLGGLDALVNNAGIVDDGAFVTLEAERYLNVLRTNLLGAIRVTGAALPHLLRGRAPAVVNLASLGGVAGKEGQVAYAASKGGLIGFTHWLARRYAVEGLTANAVAPGFIDTEMIAGLTSAMTAHIVGGSAARRVGQADEVARAVAFLLEPGYLHGTTLRLDGGFNR</sequence>
<keyword evidence="2 4" id="KW-0560">Oxidoreductase</keyword>
<dbReference type="Pfam" id="PF13561">
    <property type="entry name" value="adh_short_C2"/>
    <property type="match status" value="1"/>
</dbReference>
<name>A0A0B6RZM7_BURPL</name>
<proteinExistence type="inferred from homology"/>
<evidence type="ECO:0000313" key="4">
    <source>
        <dbReference type="EMBL" id="AJK46535.1"/>
    </source>
</evidence>
<accession>A0A0B6RZM7</accession>
<evidence type="ECO:0000313" key="5">
    <source>
        <dbReference type="Proteomes" id="UP000031838"/>
    </source>
</evidence>
<gene>
    <name evidence="4" type="primary">phaB</name>
    <name evidence="4" type="ORF">BGL_1c20260</name>
</gene>
<dbReference type="InterPro" id="IPR036291">
    <property type="entry name" value="NAD(P)-bd_dom_sf"/>
</dbReference>
<dbReference type="RefSeq" id="WP_042625013.1">
    <property type="nucleotide sequence ID" value="NZ_CP002580.1"/>
</dbReference>
<dbReference type="GO" id="GO:0018454">
    <property type="term" value="F:acetoacetyl-CoA reductase activity"/>
    <property type="evidence" value="ECO:0007669"/>
    <property type="project" value="UniProtKB-EC"/>
</dbReference>
<keyword evidence="5" id="KW-1185">Reference proteome</keyword>
<dbReference type="InterPro" id="IPR002347">
    <property type="entry name" value="SDR_fam"/>
</dbReference>
<dbReference type="InterPro" id="IPR020904">
    <property type="entry name" value="Sc_DH/Rdtase_CS"/>
</dbReference>
<dbReference type="EC" id="1.1.1.36" evidence="4"/>
<dbReference type="PANTHER" id="PTHR42879:SF2">
    <property type="entry name" value="3-OXOACYL-[ACYL-CARRIER-PROTEIN] REDUCTASE FABG"/>
    <property type="match status" value="1"/>
</dbReference>
<dbReference type="HOGENOM" id="CLU_010194_1_3_4"/>
<dbReference type="PANTHER" id="PTHR42879">
    <property type="entry name" value="3-OXOACYL-(ACYL-CARRIER-PROTEIN) REDUCTASE"/>
    <property type="match status" value="1"/>
</dbReference>
<reference evidence="5" key="1">
    <citation type="submission" date="2011-03" db="EMBL/GenBank/DDBJ databases">
        <authorList>
            <person name="Voget S."/>
            <person name="Streit W.R."/>
            <person name="Jaeger K.E."/>
            <person name="Daniel R."/>
        </authorList>
    </citation>
    <scope>NUCLEOTIDE SEQUENCE [LARGE SCALE GENOMIC DNA]</scope>
    <source>
        <strain evidence="5">PG1</strain>
    </source>
</reference>
<dbReference type="SMART" id="SM00822">
    <property type="entry name" value="PKS_KR"/>
    <property type="match status" value="1"/>
</dbReference>
<dbReference type="GO" id="GO:0032787">
    <property type="term" value="P:monocarboxylic acid metabolic process"/>
    <property type="evidence" value="ECO:0007669"/>
    <property type="project" value="UniProtKB-ARBA"/>
</dbReference>
<dbReference type="EMBL" id="CP002580">
    <property type="protein sequence ID" value="AJK46535.1"/>
    <property type="molecule type" value="Genomic_DNA"/>
</dbReference>
<dbReference type="PRINTS" id="PR00081">
    <property type="entry name" value="GDHRDH"/>
</dbReference>
<evidence type="ECO:0000259" key="3">
    <source>
        <dbReference type="SMART" id="SM00822"/>
    </source>
</evidence>
<dbReference type="InterPro" id="IPR057326">
    <property type="entry name" value="KR_dom"/>
</dbReference>
<dbReference type="SUPFAM" id="SSF51735">
    <property type="entry name" value="NAD(P)-binding Rossmann-fold domains"/>
    <property type="match status" value="1"/>
</dbReference>
<dbReference type="AlphaFoldDB" id="A0A0B6RZM7"/>
<evidence type="ECO:0000256" key="2">
    <source>
        <dbReference type="ARBA" id="ARBA00023002"/>
    </source>
</evidence>
<dbReference type="Proteomes" id="UP000031838">
    <property type="component" value="Chromosome 1"/>
</dbReference>
<dbReference type="PROSITE" id="PS00061">
    <property type="entry name" value="ADH_SHORT"/>
    <property type="match status" value="1"/>
</dbReference>
<dbReference type="Gene3D" id="3.40.50.720">
    <property type="entry name" value="NAD(P)-binding Rossmann-like Domain"/>
    <property type="match status" value="1"/>
</dbReference>
<dbReference type="KEGG" id="bgp:BGL_1c20260"/>
<dbReference type="InterPro" id="IPR050259">
    <property type="entry name" value="SDR"/>
</dbReference>
<evidence type="ECO:0000256" key="1">
    <source>
        <dbReference type="ARBA" id="ARBA00006484"/>
    </source>
</evidence>
<comment type="similarity">
    <text evidence="1">Belongs to the short-chain dehydrogenases/reductases (SDR) family.</text>
</comment>
<organism evidence="4 5">
    <name type="scientific">Burkholderia plantarii</name>
    <dbReference type="NCBI Taxonomy" id="41899"/>
    <lineage>
        <taxon>Bacteria</taxon>
        <taxon>Pseudomonadati</taxon>
        <taxon>Pseudomonadota</taxon>
        <taxon>Betaproteobacteria</taxon>
        <taxon>Burkholderiales</taxon>
        <taxon>Burkholderiaceae</taxon>
        <taxon>Burkholderia</taxon>
    </lineage>
</organism>
<reference evidence="4 5" key="2">
    <citation type="journal article" date="2016" name="Appl. Microbiol. Biotechnol.">
        <title>Mutations improving production and secretion of extracellular lipase by Burkholderia glumae PG1.</title>
        <authorList>
            <person name="Knapp A."/>
            <person name="Voget S."/>
            <person name="Gao R."/>
            <person name="Zaburannyi N."/>
            <person name="Krysciak D."/>
            <person name="Breuer M."/>
            <person name="Hauer B."/>
            <person name="Streit W.R."/>
            <person name="Muller R."/>
            <person name="Daniel R."/>
            <person name="Jaeger K.E."/>
        </authorList>
    </citation>
    <scope>NUCLEOTIDE SEQUENCE [LARGE SCALE GENOMIC DNA]</scope>
    <source>
        <strain evidence="4 5">PG1</strain>
    </source>
</reference>